<reference evidence="2" key="1">
    <citation type="submission" date="2022-07" db="EMBL/GenBank/DDBJ databases">
        <title>Phylogenomic reconstructions and comparative analyses of Kickxellomycotina fungi.</title>
        <authorList>
            <person name="Reynolds N.K."/>
            <person name="Stajich J.E."/>
            <person name="Barry K."/>
            <person name="Grigoriev I.V."/>
            <person name="Crous P."/>
            <person name="Smith M.E."/>
        </authorList>
    </citation>
    <scope>NUCLEOTIDE SEQUENCE</scope>
    <source>
        <strain evidence="2">IMI 214461</strain>
    </source>
</reference>
<keyword evidence="3" id="KW-1185">Reference proteome</keyword>
<dbReference type="OrthoDB" id="5587196at2759"/>
<feature type="compositionally biased region" description="Polar residues" evidence="1">
    <location>
        <begin position="114"/>
        <end position="129"/>
    </location>
</feature>
<feature type="region of interest" description="Disordered" evidence="1">
    <location>
        <begin position="66"/>
        <end position="169"/>
    </location>
</feature>
<comment type="caution">
    <text evidence="2">The sequence shown here is derived from an EMBL/GenBank/DDBJ whole genome shotgun (WGS) entry which is preliminary data.</text>
</comment>
<proteinExistence type="predicted"/>
<dbReference type="AlphaFoldDB" id="A0A9W8EK36"/>
<evidence type="ECO:0000313" key="3">
    <source>
        <dbReference type="Proteomes" id="UP001150907"/>
    </source>
</evidence>
<name>A0A9W8EK36_9FUNG</name>
<evidence type="ECO:0000256" key="1">
    <source>
        <dbReference type="SAM" id="MobiDB-lite"/>
    </source>
</evidence>
<feature type="compositionally biased region" description="Basic residues" evidence="1">
    <location>
        <begin position="75"/>
        <end position="90"/>
    </location>
</feature>
<accession>A0A9W8EK36</accession>
<gene>
    <name evidence="2" type="ORF">H4R26_001862</name>
</gene>
<sequence>MRPEELALELEPGRVRRILRKLLAKLADLEEEVALRPSVYGSSRGGFGCSNDDSVFGSKHGLVPPAHPFEGRLAAHSKRPPRYTYKRRRCPSSSGNSSDGMEDEGVGAGDVPRCSQNSRARAQQLCRSTSLGSRSNSDMSSSGQDPALLLTTPRKRLKRRSSAGVSPEEQSFTERLETLIVRPGRVAVNTYKAKCLETHMAQLGEMLWLGRAAGDDAGQAVRALPLKVLAAFRLGEAIALSEDSSDLDYLDEMYSSIPAFLGRFVLWQHAVTLCYVRAPAYTDALSEALWQVGAFAQQDTLIGARIAGLQPPSALLVPHNIAPLHLRAADIGAEARFVDRLLQRLAVAGDAPESLLWIQFAPAALIARDSPAPSDDEGDAGPLRSTVGPGVPSRYAKWVARISDPAQSVRILAAAVEQALGVILASDSDVRAALAAKAARAACSIMYTKLGGAAAGQCDAAVGGLRRCIGLLARLTGVHSDRVEPGAHVSAHAATQAEVGAIGLQCQCALVFLTLRQLDAEPPSAAHAPLAAMARLLLRRIRDGTHAVPARAHGEPAPSRRLEIAARFDALLEARLSVPAGGPEPQLASRVVEAVVLPLALAGASPEALLDIARLAACALGRASVGRAIASAVAARLDAIWSRHRECCAWQRGWSRLQADASAGFGASADADAELLAKLAVQRQLAEFVAALDAQRAGAGASSKQRSASAAAASAPEDELGLMLARGRSRVRRVGVVRSRTSLPSS</sequence>
<dbReference type="Proteomes" id="UP001150907">
    <property type="component" value="Unassembled WGS sequence"/>
</dbReference>
<evidence type="ECO:0000313" key="2">
    <source>
        <dbReference type="EMBL" id="KAJ2005615.1"/>
    </source>
</evidence>
<dbReference type="EMBL" id="JANBQF010000093">
    <property type="protein sequence ID" value="KAJ2005615.1"/>
    <property type="molecule type" value="Genomic_DNA"/>
</dbReference>
<protein>
    <submittedName>
        <fullName evidence="2">Uncharacterized protein</fullName>
    </submittedName>
</protein>
<feature type="compositionally biased region" description="Low complexity" evidence="1">
    <location>
        <begin position="130"/>
        <end position="152"/>
    </location>
</feature>
<organism evidence="2 3">
    <name type="scientific">Coemansia thaxteri</name>
    <dbReference type="NCBI Taxonomy" id="2663907"/>
    <lineage>
        <taxon>Eukaryota</taxon>
        <taxon>Fungi</taxon>
        <taxon>Fungi incertae sedis</taxon>
        <taxon>Zoopagomycota</taxon>
        <taxon>Kickxellomycotina</taxon>
        <taxon>Kickxellomycetes</taxon>
        <taxon>Kickxellales</taxon>
        <taxon>Kickxellaceae</taxon>
        <taxon>Coemansia</taxon>
    </lineage>
</organism>